<evidence type="ECO:0000313" key="4">
    <source>
        <dbReference type="Proteomes" id="UP001558713"/>
    </source>
</evidence>
<evidence type="ECO:0000313" key="3">
    <source>
        <dbReference type="EMBL" id="KAL1212789.1"/>
    </source>
</evidence>
<dbReference type="EMBL" id="JBANAX010000361">
    <property type="protein sequence ID" value="KAL1212789.1"/>
    <property type="molecule type" value="Genomic_DNA"/>
</dbReference>
<feature type="region of interest" description="Disordered" evidence="1">
    <location>
        <begin position="105"/>
        <end position="136"/>
    </location>
</feature>
<keyword evidence="2" id="KW-1133">Transmembrane helix</keyword>
<reference evidence="3 4" key="1">
    <citation type="submission" date="2024-04" db="EMBL/GenBank/DDBJ databases">
        <title>Genome assembly C_amara_ONT_v2.</title>
        <authorList>
            <person name="Yant L."/>
            <person name="Moore C."/>
            <person name="Slenker M."/>
        </authorList>
    </citation>
    <scope>NUCLEOTIDE SEQUENCE [LARGE SCALE GENOMIC DNA]</scope>
    <source>
        <tissue evidence="3">Leaf</tissue>
    </source>
</reference>
<comment type="caution">
    <text evidence="3">The sequence shown here is derived from an EMBL/GenBank/DDBJ whole genome shotgun (WGS) entry which is preliminary data.</text>
</comment>
<dbReference type="AlphaFoldDB" id="A0ABD1B7H4"/>
<evidence type="ECO:0008006" key="5">
    <source>
        <dbReference type="Google" id="ProtNLM"/>
    </source>
</evidence>
<dbReference type="Proteomes" id="UP001558713">
    <property type="component" value="Unassembled WGS sequence"/>
</dbReference>
<evidence type="ECO:0000256" key="2">
    <source>
        <dbReference type="SAM" id="Phobius"/>
    </source>
</evidence>
<organism evidence="3 4">
    <name type="scientific">Cardamine amara subsp. amara</name>
    <dbReference type="NCBI Taxonomy" id="228776"/>
    <lineage>
        <taxon>Eukaryota</taxon>
        <taxon>Viridiplantae</taxon>
        <taxon>Streptophyta</taxon>
        <taxon>Embryophyta</taxon>
        <taxon>Tracheophyta</taxon>
        <taxon>Spermatophyta</taxon>
        <taxon>Magnoliopsida</taxon>
        <taxon>eudicotyledons</taxon>
        <taxon>Gunneridae</taxon>
        <taxon>Pentapetalae</taxon>
        <taxon>rosids</taxon>
        <taxon>malvids</taxon>
        <taxon>Brassicales</taxon>
        <taxon>Brassicaceae</taxon>
        <taxon>Cardamineae</taxon>
        <taxon>Cardamine</taxon>
    </lineage>
</organism>
<gene>
    <name evidence="3" type="ORF">V5N11_019241</name>
</gene>
<dbReference type="InterPro" id="IPR044821">
    <property type="entry name" value="At1g28695/At4g15970-like"/>
</dbReference>
<proteinExistence type="predicted"/>
<dbReference type="PANTHER" id="PTHR46038:SF12">
    <property type="entry name" value="OS03G0731800 PROTEIN"/>
    <property type="match status" value="1"/>
</dbReference>
<sequence length="136" mass="14514">MSLCTHSSGNIVLAVALLFAGAIYIFFSSRSVSDPTFVFQNNVDTLRRTEYPVDDLEAALDSAATGNNRTVIIAMVNKAYVAEVGGGRTMFDLFLESFREGERHCAASKPSDGGGTGSNGLRSLPLQEAPLLQDGH</sequence>
<name>A0ABD1B7H4_CARAN</name>
<keyword evidence="2" id="KW-0472">Membrane</keyword>
<evidence type="ECO:0000256" key="1">
    <source>
        <dbReference type="SAM" id="MobiDB-lite"/>
    </source>
</evidence>
<keyword evidence="4" id="KW-1185">Reference proteome</keyword>
<dbReference type="PANTHER" id="PTHR46038">
    <property type="entry name" value="EXPRESSED PROTEIN-RELATED"/>
    <property type="match status" value="1"/>
</dbReference>
<accession>A0ABD1B7H4</accession>
<feature type="transmembrane region" description="Helical" evidence="2">
    <location>
        <begin position="6"/>
        <end position="27"/>
    </location>
</feature>
<protein>
    <recommendedName>
        <fullName evidence="5">TPM domain-containing protein</fullName>
    </recommendedName>
</protein>
<keyword evidence="2" id="KW-0812">Transmembrane</keyword>